<dbReference type="CDD" id="cd13670">
    <property type="entry name" value="PBP2_TRAP_Tp0957_like"/>
    <property type="match status" value="1"/>
</dbReference>
<dbReference type="PANTHER" id="PTHR33376:SF5">
    <property type="entry name" value="EXTRACYTOPLASMIC SOLUTE RECEPTOR PROTEIN"/>
    <property type="match status" value="1"/>
</dbReference>
<dbReference type="InterPro" id="IPR038404">
    <property type="entry name" value="TRAP_DctP_sf"/>
</dbReference>
<name>A0A381XED1_9ZZZZ</name>
<dbReference type="InterPro" id="IPR018389">
    <property type="entry name" value="DctP_fam"/>
</dbReference>
<reference evidence="2" key="1">
    <citation type="submission" date="2018-05" db="EMBL/GenBank/DDBJ databases">
        <authorList>
            <person name="Lanie J.A."/>
            <person name="Ng W.-L."/>
            <person name="Kazmierczak K.M."/>
            <person name="Andrzejewski T.M."/>
            <person name="Davidsen T.M."/>
            <person name="Wayne K.J."/>
            <person name="Tettelin H."/>
            <person name="Glass J.I."/>
            <person name="Rusch D."/>
            <person name="Podicherti R."/>
            <person name="Tsui H.-C.T."/>
            <person name="Winkler M.E."/>
        </authorList>
    </citation>
    <scope>NUCLEOTIDE SEQUENCE</scope>
</reference>
<keyword evidence="1" id="KW-0732">Signal</keyword>
<dbReference type="NCBIfam" id="NF037995">
    <property type="entry name" value="TRAP_S1"/>
    <property type="match status" value="1"/>
</dbReference>
<dbReference type="Gene3D" id="3.40.190.170">
    <property type="entry name" value="Bacterial extracellular solute-binding protein, family 7"/>
    <property type="match status" value="1"/>
</dbReference>
<dbReference type="GO" id="GO:0055085">
    <property type="term" value="P:transmembrane transport"/>
    <property type="evidence" value="ECO:0007669"/>
    <property type="project" value="InterPro"/>
</dbReference>
<protein>
    <submittedName>
        <fullName evidence="2">Uncharacterized protein</fullName>
    </submittedName>
</protein>
<organism evidence="2">
    <name type="scientific">marine metagenome</name>
    <dbReference type="NCBI Taxonomy" id="408172"/>
    <lineage>
        <taxon>unclassified sequences</taxon>
        <taxon>metagenomes</taxon>
        <taxon>ecological metagenomes</taxon>
    </lineage>
</organism>
<dbReference type="EMBL" id="UINC01014877">
    <property type="protein sequence ID" value="SVA63104.1"/>
    <property type="molecule type" value="Genomic_DNA"/>
</dbReference>
<sequence length="333" mass="37804">MKKILLLIVCSLVICTDSVIARKTIIKMATLAPEGTPWYALIAKMGERWSEETNGNIRLRIYPGGIVGDERDMIRKMRIGQIHGAAISAEGLSEVNPQYTYCFIPLFFKGYDDIDFIRNQIKDDLVSGAEKNGVKILTMVDVGWVYWFTSNPISSPDDLRAQKIWTWAGDYKTAKLWDEAGFNAIPLSVPDVHSSLQTGLVNAMAFPPLYVAANQYFGITSNMLNMKWGILTAALVIDIKVWNKIKPKYQEIMTKVSDEIGIEYQLNNRQEADNAVEVMKEYGLKVHDLTHKQLNEWNTLVESMYPLIRGNIVQEEIFDRVIKLKDSMPSSKK</sequence>
<evidence type="ECO:0000313" key="2">
    <source>
        <dbReference type="EMBL" id="SVA63104.1"/>
    </source>
</evidence>
<dbReference type="PANTHER" id="PTHR33376">
    <property type="match status" value="1"/>
</dbReference>
<accession>A0A381XED1</accession>
<gene>
    <name evidence="2" type="ORF">METZ01_LOCUS115958</name>
</gene>
<evidence type="ECO:0000256" key="1">
    <source>
        <dbReference type="ARBA" id="ARBA00022729"/>
    </source>
</evidence>
<dbReference type="Pfam" id="PF03480">
    <property type="entry name" value="DctP"/>
    <property type="match status" value="1"/>
</dbReference>
<dbReference type="AlphaFoldDB" id="A0A381XED1"/>
<proteinExistence type="predicted"/>